<dbReference type="PANTHER" id="PTHR37846:SF1">
    <property type="entry name" value="DEACETYLASE-LIKE PROTEIN"/>
    <property type="match status" value="1"/>
</dbReference>
<dbReference type="Proteomes" id="UP001172155">
    <property type="component" value="Unassembled WGS sequence"/>
</dbReference>
<gene>
    <name evidence="3" type="ORF">B0T18DRAFT_423562</name>
</gene>
<dbReference type="AlphaFoldDB" id="A0AA40F809"/>
<evidence type="ECO:0000313" key="3">
    <source>
        <dbReference type="EMBL" id="KAK0752918.1"/>
    </source>
</evidence>
<organism evidence="3 4">
    <name type="scientific">Schizothecium vesticola</name>
    <dbReference type="NCBI Taxonomy" id="314040"/>
    <lineage>
        <taxon>Eukaryota</taxon>
        <taxon>Fungi</taxon>
        <taxon>Dikarya</taxon>
        <taxon>Ascomycota</taxon>
        <taxon>Pezizomycotina</taxon>
        <taxon>Sordariomycetes</taxon>
        <taxon>Sordariomycetidae</taxon>
        <taxon>Sordariales</taxon>
        <taxon>Schizotheciaceae</taxon>
        <taxon>Schizothecium</taxon>
    </lineage>
</organism>
<feature type="domain" description="DUF7719" evidence="2">
    <location>
        <begin position="155"/>
        <end position="223"/>
    </location>
</feature>
<feature type="compositionally biased region" description="Basic residues" evidence="1">
    <location>
        <begin position="47"/>
        <end position="59"/>
    </location>
</feature>
<dbReference type="Pfam" id="PF24841">
    <property type="entry name" value="DUF7719"/>
    <property type="match status" value="1"/>
</dbReference>
<evidence type="ECO:0000313" key="4">
    <source>
        <dbReference type="Proteomes" id="UP001172155"/>
    </source>
</evidence>
<feature type="compositionally biased region" description="Basic and acidic residues" evidence="1">
    <location>
        <begin position="31"/>
        <end position="46"/>
    </location>
</feature>
<keyword evidence="4" id="KW-1185">Reference proteome</keyword>
<reference evidence="3" key="1">
    <citation type="submission" date="2023-06" db="EMBL/GenBank/DDBJ databases">
        <title>Genome-scale phylogeny and comparative genomics of the fungal order Sordariales.</title>
        <authorList>
            <consortium name="Lawrence Berkeley National Laboratory"/>
            <person name="Hensen N."/>
            <person name="Bonometti L."/>
            <person name="Westerberg I."/>
            <person name="Brannstrom I.O."/>
            <person name="Guillou S."/>
            <person name="Cros-Aarteil S."/>
            <person name="Calhoun S."/>
            <person name="Haridas S."/>
            <person name="Kuo A."/>
            <person name="Mondo S."/>
            <person name="Pangilinan J."/>
            <person name="Riley R."/>
            <person name="LaButti K."/>
            <person name="Andreopoulos B."/>
            <person name="Lipzen A."/>
            <person name="Chen C."/>
            <person name="Yanf M."/>
            <person name="Daum C."/>
            <person name="Ng V."/>
            <person name="Clum A."/>
            <person name="Steindorff A."/>
            <person name="Ohm R."/>
            <person name="Martin F."/>
            <person name="Silar P."/>
            <person name="Natvig D."/>
            <person name="Lalanne C."/>
            <person name="Gautier V."/>
            <person name="Ament-velasquez S.L."/>
            <person name="Kruys A."/>
            <person name="Hutchinson M.I."/>
            <person name="Powell A.J."/>
            <person name="Barry K."/>
            <person name="Miller A.N."/>
            <person name="Grigoriev I.V."/>
            <person name="Debuchy R."/>
            <person name="Gladieux P."/>
            <person name="Thoren M.H."/>
            <person name="Johannesson H."/>
        </authorList>
    </citation>
    <scope>NUCLEOTIDE SEQUENCE</scope>
    <source>
        <strain evidence="3">SMH3187-1</strain>
    </source>
</reference>
<evidence type="ECO:0000259" key="2">
    <source>
        <dbReference type="Pfam" id="PF24841"/>
    </source>
</evidence>
<proteinExistence type="predicted"/>
<dbReference type="InterPro" id="IPR056136">
    <property type="entry name" value="DUF7719"/>
</dbReference>
<feature type="region of interest" description="Disordered" evidence="1">
    <location>
        <begin position="31"/>
        <end position="74"/>
    </location>
</feature>
<dbReference type="EMBL" id="JAUKUD010000001">
    <property type="protein sequence ID" value="KAK0752918.1"/>
    <property type="molecule type" value="Genomic_DNA"/>
</dbReference>
<dbReference type="PANTHER" id="PTHR37846">
    <property type="entry name" value="YALI0B21296P"/>
    <property type="match status" value="1"/>
</dbReference>
<comment type="caution">
    <text evidence="3">The sequence shown here is derived from an EMBL/GenBank/DDBJ whole genome shotgun (WGS) entry which is preliminary data.</text>
</comment>
<name>A0AA40F809_9PEZI</name>
<sequence>MAKKLKLRQPDRSGPSEKTLLEIAEERGLFAQAEQKEKENEKDGTSKKRALPKSAVRLRVRQEQDDDQDDDALSPTAERVLETMLWTVSLAMLHFTLDVLVQHQFSIDRVQWPQVCIRAVQALMVFALLFYPLHPHASNPRILPGLPQRFQPAFRQAVFFATSLAAGCHLIHVTNNHGYLAVMKRAPPLGCLWVWSVIELDLPLAALSLAGAGVFVWAGGYSIK</sequence>
<protein>
    <recommendedName>
        <fullName evidence="2">DUF7719 domain-containing protein</fullName>
    </recommendedName>
</protein>
<evidence type="ECO:0000256" key="1">
    <source>
        <dbReference type="SAM" id="MobiDB-lite"/>
    </source>
</evidence>
<accession>A0AA40F809</accession>